<accession>A0A8D0E5E2</accession>
<evidence type="ECO:0000256" key="3">
    <source>
        <dbReference type="ARBA" id="ARBA00022927"/>
    </source>
</evidence>
<organism evidence="10 11">
    <name type="scientific">Salvator merianae</name>
    <name type="common">Argentine black and white tegu</name>
    <name type="synonym">Tupinambis merianae</name>
    <dbReference type="NCBI Taxonomy" id="96440"/>
    <lineage>
        <taxon>Eukaryota</taxon>
        <taxon>Metazoa</taxon>
        <taxon>Chordata</taxon>
        <taxon>Craniata</taxon>
        <taxon>Vertebrata</taxon>
        <taxon>Euteleostomi</taxon>
        <taxon>Lepidosauria</taxon>
        <taxon>Squamata</taxon>
        <taxon>Bifurcata</taxon>
        <taxon>Unidentata</taxon>
        <taxon>Episquamata</taxon>
        <taxon>Laterata</taxon>
        <taxon>Teiioidea</taxon>
        <taxon>Teiidae</taxon>
        <taxon>Salvator</taxon>
    </lineage>
</organism>
<dbReference type="GO" id="GO:0030119">
    <property type="term" value="C:AP-type membrane coat adaptor complex"/>
    <property type="evidence" value="ECO:0007669"/>
    <property type="project" value="Ensembl"/>
</dbReference>
<dbReference type="SUPFAM" id="SSF48371">
    <property type="entry name" value="ARM repeat"/>
    <property type="match status" value="1"/>
</dbReference>
<dbReference type="Proteomes" id="UP000694421">
    <property type="component" value="Unplaced"/>
</dbReference>
<evidence type="ECO:0000313" key="10">
    <source>
        <dbReference type="Ensembl" id="ENSSMRP00000026365.1"/>
    </source>
</evidence>
<dbReference type="PANTHER" id="PTHR34033">
    <property type="entry name" value="AP-5 COMPLEX SUBUNIT BETA-1"/>
    <property type="match status" value="1"/>
</dbReference>
<dbReference type="InterPro" id="IPR038741">
    <property type="entry name" value="AP5B1"/>
</dbReference>
<evidence type="ECO:0000259" key="6">
    <source>
        <dbReference type="Pfam" id="PF21587"/>
    </source>
</evidence>
<dbReference type="InterPro" id="IPR048979">
    <property type="entry name" value="AP5B1_middle"/>
</dbReference>
<keyword evidence="2" id="KW-0813">Transport</keyword>
<evidence type="ECO:0000256" key="1">
    <source>
        <dbReference type="ARBA" id="ARBA00018167"/>
    </source>
</evidence>
<reference evidence="10" key="2">
    <citation type="submission" date="2025-09" db="UniProtKB">
        <authorList>
            <consortium name="Ensembl"/>
        </authorList>
    </citation>
    <scope>IDENTIFICATION</scope>
</reference>
<dbReference type="Ensembl" id="ENSSMRT00000030833.1">
    <property type="protein sequence ID" value="ENSSMRP00000026365.1"/>
    <property type="gene ID" value="ENSSMRG00000020362.1"/>
</dbReference>
<feature type="chain" id="PRO_5034123313" description="AP-5 complex subunit beta-1" evidence="5">
    <location>
        <begin position="23"/>
        <end position="924"/>
    </location>
</feature>
<sequence length="924" mass="100249">MLFFSLLPRLVALAMGSRSGEGWISAVSSFRLSPTAFLLSHAASDVFLAELLQELRNEKLRDEMKISMLTLLLEYPSLLCPDAKSGQETAVSLLSLFAQQRPGPKRGYLRCHLLFTTGTVLIATGAFGEGCPPAHEYLSLLLQLASDLNDCHGGAGEHPVRAAACEALRELENCYPGLLSQRLAVLRSLQEQEASVAHQGYALLYALALRNAVVRLAGGGPRTLGELLSGSAGLVWEATREPALPSLGPVDQLALLPSPGDLKELKSVVSALLDNSFLLSPVAQGHLLWQLAQAVSVVRTQSPTLFKAQLVRLFGTASVTLQHAALQLKALFTDSLFTAEDECFLLRRLVSMAQHPALPDPVKLFYLDCLLHFPENRPLGSGLDEGLPVLLTPRTTSGLFPSLFQDQDTVLARLNLLGMVCTESEGPVAEQVASYLLEHVLTLGGLVAKGGGPEATRLFFRAAFLFARHFASRPQPMAELTHCLLDLYSQDCALARHVIDLLDKAWGSPEEGGWVAALAGGLQERIVGLPLREEEELGRHLRVLAWLARAKGVPQGSTVRFLKRLVASGRLGDWHLGQLLLSVCRNLMQLRPLPCPPQLADILQAVSLAHRDVDVQDRARFYYTLLANLSGEKLAAVLAPGGPAKARTLSSSIVADSESFAAALTVHPEAPAPLRLQRVGTGGPAPALPPPAHGDVESCCRQLLEPRGAGQRHLTFELVHAAPSAGRHRLLLCVTLRFVCSDPHYEPVVELCVPCLSAQRPSRALTLTLQPRCPYPTRLDVLAIYTTQDGLTRCSQLEPLDVAFPDLFLPLPVPPWPSEKRKPLFDALWHRFRPGGNESGAESRTVWPVPAQSLGALVRGHFARYVVAEYPGSYGIAVALPPCHHVLLRVQGVEEDAARVDIRTDNWKLLPSLNSYLQSLVTAA</sequence>
<dbReference type="PANTHER" id="PTHR34033:SF1">
    <property type="entry name" value="AP-5 COMPLEX SUBUNIT BETA-1"/>
    <property type="match status" value="1"/>
</dbReference>
<evidence type="ECO:0000259" key="7">
    <source>
        <dbReference type="Pfam" id="PF21588"/>
    </source>
</evidence>
<proteinExistence type="predicted"/>
<dbReference type="GO" id="GO:0005765">
    <property type="term" value="C:lysosomal membrane"/>
    <property type="evidence" value="ECO:0007669"/>
    <property type="project" value="TreeGrafter"/>
</dbReference>
<dbReference type="InterPro" id="IPR048978">
    <property type="entry name" value="AP5B1_N"/>
</dbReference>
<evidence type="ECO:0000313" key="11">
    <source>
        <dbReference type="Proteomes" id="UP000694421"/>
    </source>
</evidence>
<dbReference type="Pfam" id="PF21589">
    <property type="entry name" value="AP5B1_barrel"/>
    <property type="match status" value="1"/>
</dbReference>
<keyword evidence="11" id="KW-1185">Reference proteome</keyword>
<evidence type="ECO:0000256" key="4">
    <source>
        <dbReference type="ARBA" id="ARBA00032431"/>
    </source>
</evidence>
<feature type="domain" description="AP-5 complex subunit beta-1 beta-barrel" evidence="8">
    <location>
        <begin position="731"/>
        <end position="800"/>
    </location>
</feature>
<dbReference type="InterPro" id="IPR048981">
    <property type="entry name" value="AP5B1_C"/>
</dbReference>
<feature type="signal peptide" evidence="5">
    <location>
        <begin position="1"/>
        <end position="22"/>
    </location>
</feature>
<dbReference type="InterPro" id="IPR048980">
    <property type="entry name" value="AP5B1_barrel"/>
</dbReference>
<dbReference type="OMA" id="SHHLEPF"/>
<keyword evidence="5" id="KW-0732">Signal</keyword>
<evidence type="ECO:0000259" key="9">
    <source>
        <dbReference type="Pfam" id="PF21590"/>
    </source>
</evidence>
<feature type="domain" description="AP-5 complex subunit beta-1 N-terminal" evidence="6">
    <location>
        <begin position="49"/>
        <end position="121"/>
    </location>
</feature>
<protein>
    <recommendedName>
        <fullName evidence="1">AP-5 complex subunit beta-1</fullName>
    </recommendedName>
    <alternativeName>
        <fullName evidence="4">Adaptor-related protein complex 5 beta subunit</fullName>
    </alternativeName>
</protein>
<evidence type="ECO:0000259" key="8">
    <source>
        <dbReference type="Pfam" id="PF21589"/>
    </source>
</evidence>
<dbReference type="Pfam" id="PF21588">
    <property type="entry name" value="AP5B1_middle"/>
    <property type="match status" value="1"/>
</dbReference>
<dbReference type="GeneTree" id="ENSGT00530000064721"/>
<feature type="domain" description="AP5B1 middle" evidence="7">
    <location>
        <begin position="261"/>
        <end position="634"/>
    </location>
</feature>
<dbReference type="GO" id="GO:0016197">
    <property type="term" value="P:endosomal transport"/>
    <property type="evidence" value="ECO:0007669"/>
    <property type="project" value="Ensembl"/>
</dbReference>
<feature type="domain" description="AP5B1 C-terminal" evidence="9">
    <location>
        <begin position="824"/>
        <end position="920"/>
    </location>
</feature>
<dbReference type="AlphaFoldDB" id="A0A8D0E5E2"/>
<reference evidence="10" key="1">
    <citation type="submission" date="2025-08" db="UniProtKB">
        <authorList>
            <consortium name="Ensembl"/>
        </authorList>
    </citation>
    <scope>IDENTIFICATION</scope>
</reference>
<dbReference type="GO" id="GO:0015031">
    <property type="term" value="P:protein transport"/>
    <property type="evidence" value="ECO:0007669"/>
    <property type="project" value="UniProtKB-KW"/>
</dbReference>
<dbReference type="InterPro" id="IPR016024">
    <property type="entry name" value="ARM-type_fold"/>
</dbReference>
<name>A0A8D0E5E2_SALMN</name>
<keyword evidence="3" id="KW-0653">Protein transport</keyword>
<evidence type="ECO:0000256" key="2">
    <source>
        <dbReference type="ARBA" id="ARBA00022448"/>
    </source>
</evidence>
<dbReference type="Pfam" id="PF21587">
    <property type="entry name" value="AP5B1_N"/>
    <property type="match status" value="1"/>
</dbReference>
<evidence type="ECO:0000256" key="5">
    <source>
        <dbReference type="SAM" id="SignalP"/>
    </source>
</evidence>
<dbReference type="Pfam" id="PF21590">
    <property type="entry name" value="AP5B1_C"/>
    <property type="match status" value="1"/>
</dbReference>